<organism evidence="3 4">
    <name type="scientific">Brachybacterium nesterenkovii</name>
    <dbReference type="NCBI Taxonomy" id="47847"/>
    <lineage>
        <taxon>Bacteria</taxon>
        <taxon>Bacillati</taxon>
        <taxon>Actinomycetota</taxon>
        <taxon>Actinomycetes</taxon>
        <taxon>Micrococcales</taxon>
        <taxon>Dermabacteraceae</taxon>
        <taxon>Brachybacterium</taxon>
    </lineage>
</organism>
<dbReference type="InterPro" id="IPR029058">
    <property type="entry name" value="AB_hydrolase_fold"/>
</dbReference>
<name>A0A1X6X844_9MICO</name>
<dbReference type="SUPFAM" id="SSF53474">
    <property type="entry name" value="alpha/beta-Hydrolases"/>
    <property type="match status" value="1"/>
</dbReference>
<reference evidence="3 4" key="1">
    <citation type="submission" date="2017-02" db="EMBL/GenBank/DDBJ databases">
        <authorList>
            <person name="Peterson S.W."/>
        </authorList>
    </citation>
    <scope>NUCLEOTIDE SEQUENCE [LARGE SCALE GENOMIC DNA]</scope>
    <source>
        <strain evidence="3 4">CIP104813</strain>
    </source>
</reference>
<gene>
    <name evidence="3" type="ORF">FM110_11760</name>
</gene>
<dbReference type="InterPro" id="IPR002018">
    <property type="entry name" value="CarbesteraseB"/>
</dbReference>
<feature type="region of interest" description="Disordered" evidence="1">
    <location>
        <begin position="1"/>
        <end position="27"/>
    </location>
</feature>
<evidence type="ECO:0000313" key="3">
    <source>
        <dbReference type="EMBL" id="SLM94707.1"/>
    </source>
</evidence>
<evidence type="ECO:0000313" key="4">
    <source>
        <dbReference type="Proteomes" id="UP000195981"/>
    </source>
</evidence>
<feature type="domain" description="Carboxylesterase type B" evidence="2">
    <location>
        <begin position="50"/>
        <end position="334"/>
    </location>
</feature>
<dbReference type="Pfam" id="PF00135">
    <property type="entry name" value="COesterase"/>
    <property type="match status" value="1"/>
</dbReference>
<sequence length="465" mass="50685">MHDGPVSTGIGLFDHPTAQGAPEDAERRRFTPRVGPIDAWRDGDLWRATGIRYARAERWGVPEPEPDHTQPLAATRWAAAPPQTTDATGEALYSPLRRDLDVDEHCQRLSILAPADVADDEALPVVVWIHGGSYIFGTGDSSITDPDDLVREQRVVAVTVTYRLGALGYIGTDSRPANLGLLDQALALRWVRRNIVAFGGDPENVTAIGESAGADAIVHLLAAFPDEPLVDRAVLQSPPLGIRRRRERMARATARVVAALDESSTHEDILAIEKPVTAVALRYGLVGSMPFGVEYGRDPMPPEDEVEAAWAQVAPRVPIIITTMGTEFSFFSRQVGLIERAGRAAGFDRRVLEPLEGWFSRAIFTRAIDEFARDWAAAGGDVRRGEITWSAPGNAFRSPHGLDVLLQFGSREVWEGSALLRGSRWEDFVHSGQVLRAAWSAFARGEDPGEGEEGILSLRAVDAGE</sequence>
<accession>A0A1X6X844</accession>
<dbReference type="Proteomes" id="UP000195981">
    <property type="component" value="Unassembled WGS sequence"/>
</dbReference>
<evidence type="ECO:0000259" key="2">
    <source>
        <dbReference type="Pfam" id="PF00135"/>
    </source>
</evidence>
<dbReference type="PANTHER" id="PTHR11559">
    <property type="entry name" value="CARBOXYLESTERASE"/>
    <property type="match status" value="1"/>
</dbReference>
<dbReference type="Gene3D" id="3.40.50.1820">
    <property type="entry name" value="alpha/beta hydrolase"/>
    <property type="match status" value="1"/>
</dbReference>
<dbReference type="InterPro" id="IPR050309">
    <property type="entry name" value="Type-B_Carboxylest/Lipase"/>
</dbReference>
<proteinExistence type="predicted"/>
<evidence type="ECO:0000256" key="1">
    <source>
        <dbReference type="SAM" id="MobiDB-lite"/>
    </source>
</evidence>
<protein>
    <submittedName>
        <fullName evidence="3">Putative carboxylesterase</fullName>
    </submittedName>
</protein>
<dbReference type="EMBL" id="FWFG01000101">
    <property type="protein sequence ID" value="SLM94707.1"/>
    <property type="molecule type" value="Genomic_DNA"/>
</dbReference>
<dbReference type="AlphaFoldDB" id="A0A1X6X844"/>
<keyword evidence="4" id="KW-1185">Reference proteome</keyword>